<evidence type="ECO:0000256" key="2">
    <source>
        <dbReference type="ARBA" id="ARBA00022573"/>
    </source>
</evidence>
<keyword evidence="5" id="KW-0949">S-adenosyl-L-methionine</keyword>
<reference evidence="7 8" key="1">
    <citation type="journal article" date="2014" name="Appl. Environ. Microbiol.">
        <title>Comparative Genome Analysis of 'Candidatus Methanoplasma termitum' Indicates a New Mode of Energy Metabolism in the Seventh Order of Methanogens.</title>
        <authorList>
            <person name="Lang K."/>
            <person name="Schuldes J."/>
            <person name="Klingl A."/>
            <person name="Poehlein A."/>
            <person name="Daniel R."/>
            <person name="Brune A."/>
        </authorList>
    </citation>
    <scope>NUCLEOTIDE SEQUENCE [LARGE SCALE GENOMIC DNA]</scope>
    <source>
        <strain evidence="8">Mpt1</strain>
    </source>
</reference>
<dbReference type="InterPro" id="IPR012818">
    <property type="entry name" value="CbiE"/>
</dbReference>
<accession>A0A0A7LGK4</accession>
<sequence>MRNKERVILFAGTTEGRRIAQYLDNAGIDVLACVATEFGRQFIKESDHVKVSSERLGGEGMRRIMKEGCSCVIDATHPYATVITGKIKEACEETGSEYIRLIRSKSREYDDITIVPDVASAVDLLKNTEGNILVTTGSKELEKYTSIEDYQNRVFARVLSMPNASESCARLGFQGRNLFCMQGPFCEELNYGLLKQVDAKYIVTKDSGEPGGFEDKIRAARRAGTKIVLVARPEEDDGYSFDEVIKMLNKKFAIRSIRKEPQSERRVSVIGIGMGNEDTLTIGARRAIDEADLLIGADRMIRSVSTGQDSFIEYRAEQTITYINEHPEYERIAVLVSGDVGFQSAAKKIIEKIDTSVFELDVKCGVSSVSYLCSRIGSSWDDAYLMSSHGKESNIVGAVRRHKKVISLLDGDKGVRAMCKDLVEYGLDGVEVKVGQDLGQENEKITMGKPSELLEMTFGTLCIAMIENPDADGRNPIGIHDDLFIRGDAPMTKEEVRSLSIVKLKLESGSVLYDVGAGTGSVAVESALTIPNGKVFAIEKEEDAAALIEQNKKKFMVPNLEVVRGLAPDVLNDLPAPTHVFIGGSSGNLKEIMEVCLRKNPMVRFVINAITLETVSEMIKCFAELDVKEGDIISVNIARSKKAGRYHLMNAQNPIYIGVCVGNADKDCSG</sequence>
<dbReference type="NCBIfam" id="TIGR00715">
    <property type="entry name" value="precor6x_red"/>
    <property type="match status" value="1"/>
</dbReference>
<dbReference type="SUPFAM" id="SSF53335">
    <property type="entry name" value="S-adenosyl-L-methionine-dependent methyltransferases"/>
    <property type="match status" value="1"/>
</dbReference>
<dbReference type="EC" id="2.1.1.-" evidence="7"/>
<dbReference type="STRING" id="1577791.Mpt1_c07170"/>
<evidence type="ECO:0000256" key="1">
    <source>
        <dbReference type="ARBA" id="ARBA00004953"/>
    </source>
</evidence>
<dbReference type="RefSeq" id="WP_048112227.1">
    <property type="nucleotide sequence ID" value="NZ_CP010070.1"/>
</dbReference>
<feature type="domain" description="Tetrapyrrole methylase" evidence="6">
    <location>
        <begin position="267"/>
        <end position="452"/>
    </location>
</feature>
<dbReference type="NCBIfam" id="TIGR02469">
    <property type="entry name" value="CbiT"/>
    <property type="match status" value="1"/>
</dbReference>
<dbReference type="NCBIfam" id="TIGR02467">
    <property type="entry name" value="CbiE"/>
    <property type="match status" value="1"/>
</dbReference>
<organism evidence="7 8">
    <name type="scientific">Candidatus Methanoplasma termitum</name>
    <dbReference type="NCBI Taxonomy" id="1577791"/>
    <lineage>
        <taxon>Archaea</taxon>
        <taxon>Methanobacteriati</taxon>
        <taxon>Thermoplasmatota</taxon>
        <taxon>Thermoplasmata</taxon>
        <taxon>Methanomassiliicoccales</taxon>
        <taxon>Methanomassiliicoccaceae</taxon>
        <taxon>Candidatus Methanoplasma</taxon>
    </lineage>
</organism>
<evidence type="ECO:0000256" key="3">
    <source>
        <dbReference type="ARBA" id="ARBA00022603"/>
    </source>
</evidence>
<evidence type="ECO:0000313" key="8">
    <source>
        <dbReference type="Proteomes" id="UP000030787"/>
    </source>
</evidence>
<dbReference type="Gene3D" id="3.40.50.150">
    <property type="entry name" value="Vaccinia Virus protein VP39"/>
    <property type="match status" value="1"/>
</dbReference>
<proteinExistence type="predicted"/>
<dbReference type="InterPro" id="IPR014777">
    <property type="entry name" value="4pyrrole_Mease_sub1"/>
</dbReference>
<dbReference type="InterPro" id="IPR029063">
    <property type="entry name" value="SAM-dependent_MTases_sf"/>
</dbReference>
<dbReference type="AlphaFoldDB" id="A0A0A7LGK4"/>
<dbReference type="EMBL" id="CP010070">
    <property type="protein sequence ID" value="AIZ56601.1"/>
    <property type="molecule type" value="Genomic_DNA"/>
</dbReference>
<evidence type="ECO:0000256" key="4">
    <source>
        <dbReference type="ARBA" id="ARBA00022679"/>
    </source>
</evidence>
<dbReference type="PROSITE" id="PS51014">
    <property type="entry name" value="COBK_CBIJ"/>
    <property type="match status" value="1"/>
</dbReference>
<dbReference type="InterPro" id="IPR003723">
    <property type="entry name" value="Precorrin-6x_reduct"/>
</dbReference>
<dbReference type="GO" id="GO:0008276">
    <property type="term" value="F:protein methyltransferase activity"/>
    <property type="evidence" value="ECO:0007669"/>
    <property type="project" value="InterPro"/>
</dbReference>
<dbReference type="HOGENOM" id="CLU_022862_0_0_2"/>
<dbReference type="PANTHER" id="PTHR43182:SF1">
    <property type="entry name" value="COBALT-PRECORRIN-7 C(5)-METHYLTRANSFERASE"/>
    <property type="match status" value="1"/>
</dbReference>
<dbReference type="Gene3D" id="3.40.1010.10">
    <property type="entry name" value="Cobalt-precorrin-4 Transmethylase, Domain 1"/>
    <property type="match status" value="1"/>
</dbReference>
<dbReference type="GO" id="GO:0009236">
    <property type="term" value="P:cobalamin biosynthetic process"/>
    <property type="evidence" value="ECO:0007669"/>
    <property type="project" value="UniProtKB-UniPathway"/>
</dbReference>
<gene>
    <name evidence="7" type="primary">cbiT</name>
    <name evidence="7" type="ORF">Mpt1_c07170</name>
</gene>
<dbReference type="GO" id="GO:0016994">
    <property type="term" value="F:precorrin-6A reductase activity"/>
    <property type="evidence" value="ECO:0007669"/>
    <property type="project" value="InterPro"/>
</dbReference>
<evidence type="ECO:0000313" key="7">
    <source>
        <dbReference type="EMBL" id="AIZ56601.1"/>
    </source>
</evidence>
<dbReference type="CDD" id="cd11644">
    <property type="entry name" value="Precorrin-6Y-MT"/>
    <property type="match status" value="1"/>
</dbReference>
<evidence type="ECO:0000256" key="5">
    <source>
        <dbReference type="ARBA" id="ARBA00022691"/>
    </source>
</evidence>
<dbReference type="GO" id="GO:0032259">
    <property type="term" value="P:methylation"/>
    <property type="evidence" value="ECO:0007669"/>
    <property type="project" value="UniProtKB-KW"/>
</dbReference>
<keyword evidence="4 7" id="KW-0808">Transferase</keyword>
<keyword evidence="3 7" id="KW-0489">Methyltransferase</keyword>
<evidence type="ECO:0000259" key="6">
    <source>
        <dbReference type="Pfam" id="PF00590"/>
    </source>
</evidence>
<keyword evidence="8" id="KW-1185">Reference proteome</keyword>
<dbReference type="PANTHER" id="PTHR43182">
    <property type="entry name" value="COBALT-PRECORRIN-6B C(15)-METHYLTRANSFERASE (DECARBOXYLATING)"/>
    <property type="match status" value="1"/>
</dbReference>
<dbReference type="GeneID" id="24818385"/>
<dbReference type="InterPro" id="IPR000878">
    <property type="entry name" value="4pyrrol_Mease"/>
</dbReference>
<dbReference type="Pfam" id="PF02571">
    <property type="entry name" value="CbiJ"/>
    <property type="match status" value="1"/>
</dbReference>
<dbReference type="InterPro" id="IPR050714">
    <property type="entry name" value="Cobalamin_biosynth_MTase"/>
</dbReference>
<dbReference type="Proteomes" id="UP000030787">
    <property type="component" value="Chromosome"/>
</dbReference>
<name>A0A0A7LGK4_9ARCH</name>
<keyword evidence="2" id="KW-0169">Cobalamin biosynthesis</keyword>
<dbReference type="OrthoDB" id="6027at2157"/>
<dbReference type="Pfam" id="PF00590">
    <property type="entry name" value="TP_methylase"/>
    <property type="match status" value="1"/>
</dbReference>
<protein>
    <submittedName>
        <fullName evidence="7">CbiT protein</fullName>
        <ecNumber evidence="7">2.1.1.-</ecNumber>
    </submittedName>
</protein>
<dbReference type="InterPro" id="IPR035996">
    <property type="entry name" value="4pyrrol_Methylase_sf"/>
</dbReference>
<dbReference type="SUPFAM" id="SSF53790">
    <property type="entry name" value="Tetrapyrrole methylase"/>
    <property type="match status" value="1"/>
</dbReference>
<dbReference type="KEGG" id="mear:Mpt1_c07170"/>
<comment type="pathway">
    <text evidence="1">Cofactor biosynthesis; adenosylcobalamin biosynthesis.</text>
</comment>
<dbReference type="InterPro" id="IPR014008">
    <property type="entry name" value="Cbl_synth_MTase_CbiT"/>
</dbReference>
<dbReference type="UniPathway" id="UPA00148"/>